<name>A0A212FEC8_DANPL</name>
<comment type="caution">
    <text evidence="1">The sequence shown here is derived from an EMBL/GenBank/DDBJ whole genome shotgun (WGS) entry which is preliminary data.</text>
</comment>
<dbReference type="Proteomes" id="UP000007151">
    <property type="component" value="Unassembled WGS sequence"/>
</dbReference>
<proteinExistence type="predicted"/>
<dbReference type="Gene3D" id="2.60.40.10">
    <property type="entry name" value="Immunoglobulins"/>
    <property type="match status" value="1"/>
</dbReference>
<dbReference type="InParanoid" id="A0A212FEC8"/>
<dbReference type="AlphaFoldDB" id="A0A212FEC8"/>
<dbReference type="EMBL" id="AGBW02008952">
    <property type="protein sequence ID" value="OWR52091.1"/>
    <property type="molecule type" value="Genomic_DNA"/>
</dbReference>
<accession>A0A212FEC8</accession>
<gene>
    <name evidence="1" type="ORF">KGM_209406</name>
</gene>
<organism evidence="1 2">
    <name type="scientific">Danaus plexippus plexippus</name>
    <dbReference type="NCBI Taxonomy" id="278856"/>
    <lineage>
        <taxon>Eukaryota</taxon>
        <taxon>Metazoa</taxon>
        <taxon>Ecdysozoa</taxon>
        <taxon>Arthropoda</taxon>
        <taxon>Hexapoda</taxon>
        <taxon>Insecta</taxon>
        <taxon>Pterygota</taxon>
        <taxon>Neoptera</taxon>
        <taxon>Endopterygota</taxon>
        <taxon>Lepidoptera</taxon>
        <taxon>Glossata</taxon>
        <taxon>Ditrysia</taxon>
        <taxon>Papilionoidea</taxon>
        <taxon>Nymphalidae</taxon>
        <taxon>Danainae</taxon>
        <taxon>Danaini</taxon>
        <taxon>Danaina</taxon>
        <taxon>Danaus</taxon>
        <taxon>Danaus</taxon>
    </lineage>
</organism>
<evidence type="ECO:0000313" key="1">
    <source>
        <dbReference type="EMBL" id="OWR52091.1"/>
    </source>
</evidence>
<reference evidence="1 2" key="1">
    <citation type="journal article" date="2011" name="Cell">
        <title>The monarch butterfly genome yields insights into long-distance migration.</title>
        <authorList>
            <person name="Zhan S."/>
            <person name="Merlin C."/>
            <person name="Boore J.L."/>
            <person name="Reppert S.M."/>
        </authorList>
    </citation>
    <scope>NUCLEOTIDE SEQUENCE [LARGE SCALE GENOMIC DNA]</scope>
    <source>
        <strain evidence="1">F-2</strain>
    </source>
</reference>
<protein>
    <submittedName>
        <fullName evidence="1">Uncharacterized protein</fullName>
    </submittedName>
</protein>
<sequence length="233" mass="25779">MVKLQNTGEGPLETTAKTGVPWLLGLSRHMCKAHCIEGDRTKSESITVQMPPRSCIEMVVELSLKTNDVWPSQGSVYPSRTITRTELCFSDHEAVMLLSLPLVLHMDMPILETEPEVIDFGFVSDNTSRKSYFTVKHSSPSAVIELATSWSGDRQFDLWPSSLSLPPGVSERVYLQFTANWMEGAVSCGEAVIRSRGAGGEWCRTTVRARACVARTTSHVHDDHTDDVNLLPS</sequence>
<dbReference type="InterPro" id="IPR013783">
    <property type="entry name" value="Ig-like_fold"/>
</dbReference>
<dbReference type="eggNOG" id="ENOG502TCQN">
    <property type="taxonomic scope" value="Eukaryota"/>
</dbReference>
<evidence type="ECO:0000313" key="2">
    <source>
        <dbReference type="Proteomes" id="UP000007151"/>
    </source>
</evidence>
<keyword evidence="2" id="KW-1185">Reference proteome</keyword>
<dbReference type="KEGG" id="dpl:KGM_209406"/>